<evidence type="ECO:0000313" key="3">
    <source>
        <dbReference type="EMBL" id="QBK05733.1"/>
    </source>
</evidence>
<organism evidence="3 4">
    <name type="scientific">Hylemonella gracilis</name>
    <dbReference type="NCBI Taxonomy" id="80880"/>
    <lineage>
        <taxon>Bacteria</taxon>
        <taxon>Pseudomonadati</taxon>
        <taxon>Pseudomonadota</taxon>
        <taxon>Betaproteobacteria</taxon>
        <taxon>Burkholderiales</taxon>
        <taxon>Comamonadaceae</taxon>
        <taxon>Hylemonella</taxon>
    </lineage>
</organism>
<dbReference type="EMBL" id="CP031395">
    <property type="protein sequence ID" value="QBK05733.1"/>
    <property type="molecule type" value="Genomic_DNA"/>
</dbReference>
<dbReference type="InterPro" id="IPR012938">
    <property type="entry name" value="Glc/Sorbosone_DH"/>
</dbReference>
<evidence type="ECO:0000259" key="2">
    <source>
        <dbReference type="Pfam" id="PF07995"/>
    </source>
</evidence>
<dbReference type="InterPro" id="IPR011042">
    <property type="entry name" value="6-blade_b-propeller_TolB-like"/>
</dbReference>
<dbReference type="AlphaFoldDB" id="A0A4P6UKT5"/>
<name>A0A4P6UKT5_9BURK</name>
<protein>
    <submittedName>
        <fullName evidence="3">PQQ-dependent sugar dehydrogenase</fullName>
    </submittedName>
</protein>
<dbReference type="PANTHER" id="PTHR19328">
    <property type="entry name" value="HEDGEHOG-INTERACTING PROTEIN"/>
    <property type="match status" value="1"/>
</dbReference>
<dbReference type="PANTHER" id="PTHR19328:SF75">
    <property type="entry name" value="ALDOSE SUGAR DEHYDROGENASE YLII"/>
    <property type="match status" value="1"/>
</dbReference>
<dbReference type="SUPFAM" id="SSF50952">
    <property type="entry name" value="Soluble quinoprotein glucose dehydrogenase"/>
    <property type="match status" value="1"/>
</dbReference>
<feature type="signal peptide" evidence="1">
    <location>
        <begin position="1"/>
        <end position="30"/>
    </location>
</feature>
<accession>A0A4P6UKT5</accession>
<dbReference type="InterPro" id="IPR011041">
    <property type="entry name" value="Quinoprot_gluc/sorb_DH_b-prop"/>
</dbReference>
<dbReference type="KEGG" id="hgr:DW355_14290"/>
<dbReference type="Pfam" id="PF07995">
    <property type="entry name" value="GSDH"/>
    <property type="match status" value="1"/>
</dbReference>
<feature type="chain" id="PRO_5020397153" evidence="1">
    <location>
        <begin position="31"/>
        <end position="405"/>
    </location>
</feature>
<dbReference type="OrthoDB" id="9770043at2"/>
<dbReference type="RefSeq" id="WP_131281016.1">
    <property type="nucleotide sequence ID" value="NZ_CP031395.1"/>
</dbReference>
<evidence type="ECO:0000256" key="1">
    <source>
        <dbReference type="SAM" id="SignalP"/>
    </source>
</evidence>
<dbReference type="Proteomes" id="UP000292939">
    <property type="component" value="Chromosome"/>
</dbReference>
<reference evidence="3 4" key="1">
    <citation type="submission" date="2018-07" db="EMBL/GenBank/DDBJ databases">
        <title>Exploring interactions and the metabolic potential of the ultra-small soil bacteria Hylemonella gracilis.</title>
        <authorList>
            <person name="Tyc O."/>
            <person name="Kulkarni P."/>
            <person name="Gawehns F."/>
            <person name="Hundscheid M."/>
            <person name="Zweers H."/>
            <person name="Garbeva P."/>
        </authorList>
    </citation>
    <scope>NUCLEOTIDE SEQUENCE [LARGE SCALE GENOMIC DNA]</scope>
    <source>
        <strain evidence="3 4">NS1</strain>
    </source>
</reference>
<feature type="domain" description="Glucose/Sorbosone dehydrogenase" evidence="2">
    <location>
        <begin position="46"/>
        <end position="399"/>
    </location>
</feature>
<gene>
    <name evidence="3" type="ORF">DW355_14290</name>
</gene>
<keyword evidence="1" id="KW-0732">Signal</keyword>
<dbReference type="Gene3D" id="2.120.10.30">
    <property type="entry name" value="TolB, C-terminal domain"/>
    <property type="match status" value="1"/>
</dbReference>
<evidence type="ECO:0000313" key="4">
    <source>
        <dbReference type="Proteomes" id="UP000292939"/>
    </source>
</evidence>
<proteinExistence type="predicted"/>
<sequence length="405" mass="43613">MSAFFCALPWPNLASLLTAWGFCLSAPATAQTSATTIAVQEVAAGLAHPWALAFFPEGDTSGARYLVTERGGSLRLIDASGQVRQPVQGLPAVRAVGQGGLLDLMLDSDFVRNRTLYFCYAEPDGRDSALSGTALASARLSVDGTRLSELRVLLRQTPKVNSGNHYGCRITEGRRSGVSPGGTLFVALGERFSYRDLAQTLDNHLGKVLRIGKDGSVPADNPFLNRSGAKPEIWSYGHRNPQGLVMAPDGALWELEHGPMGGDEINLPRPGSNHGWPLVSQGRNYDLSAVGTGRQEHPGTEQPLHFWTPSIAPSGMAFVTSARYGQDWVGNLLVGSLKFGYVARLELEPPSPGRAQGRVVRESRMVEPKAIGQRVRDVRQGPDGFIYVLTDHPQGRLLRLVPAGS</sequence>